<dbReference type="OrthoDB" id="225238at2"/>
<dbReference type="PANTHER" id="PTHR35841:SF1">
    <property type="entry name" value="PHOSPHONATES-BINDING PERIPLASMIC PROTEIN"/>
    <property type="match status" value="1"/>
</dbReference>
<accession>A0A0R0DPQ9</accession>
<proteinExistence type="predicted"/>
<keyword evidence="2" id="KW-1185">Reference proteome</keyword>
<dbReference type="STRING" id="659018.ABB34_11900"/>
<dbReference type="EMBL" id="LDJP01000070">
    <property type="protein sequence ID" value="KRG83504.1"/>
    <property type="molecule type" value="Genomic_DNA"/>
</dbReference>
<dbReference type="SUPFAM" id="SSF53850">
    <property type="entry name" value="Periplasmic binding protein-like II"/>
    <property type="match status" value="1"/>
</dbReference>
<dbReference type="Pfam" id="PF12974">
    <property type="entry name" value="Phosphonate-bd"/>
    <property type="match status" value="1"/>
</dbReference>
<sequence>MHVSRWLRGAVLLLSVALPVVGLAADRSVLVLGRLSDDPKSHYEQLKPLLDYVVPRMRDVGIVEGRILMAKDLQQMASYLRRGRVDWVTETSGTAMALRQRSGAEPLLLTERNGVARYHSVFFVRRDSPVNTLEDLKGRTLAMQSAWSTSSYLVPAMELLARGIRPEILLTPQDTPTADTVGYVFARSELNISTYVHKRVVDAGVISNIDWQNEQRMPAVFRRDMRILYESGQEVPRAVEMVRTGLDPAVRARLQEVLLEASHDPVAGPALHKFFGTTAFHRIDPASQQALERLRGGLARVRLEVE</sequence>
<comment type="caution">
    <text evidence="1">The sequence shown here is derived from an EMBL/GenBank/DDBJ whole genome shotgun (WGS) entry which is preliminary data.</text>
</comment>
<evidence type="ECO:0000313" key="2">
    <source>
        <dbReference type="Proteomes" id="UP000050940"/>
    </source>
</evidence>
<name>A0A0R0DPQ9_9GAMM</name>
<dbReference type="PATRIC" id="fig|659018.3.peg.2515"/>
<dbReference type="Proteomes" id="UP000050940">
    <property type="component" value="Unassembled WGS sequence"/>
</dbReference>
<dbReference type="PANTHER" id="PTHR35841">
    <property type="entry name" value="PHOSPHONATES-BINDING PERIPLASMIC PROTEIN"/>
    <property type="match status" value="1"/>
</dbReference>
<reference evidence="1 2" key="1">
    <citation type="submission" date="2015-05" db="EMBL/GenBank/DDBJ databases">
        <title>Genome sequencing and analysis of members of genus Stenotrophomonas.</title>
        <authorList>
            <person name="Patil P.P."/>
            <person name="Midha S."/>
            <person name="Patil P.B."/>
        </authorList>
    </citation>
    <scope>NUCLEOTIDE SEQUENCE [LARGE SCALE GENOMIC DNA]</scope>
    <source>
        <strain evidence="1 2">JCM 16244</strain>
    </source>
</reference>
<dbReference type="RefSeq" id="WP_057641542.1">
    <property type="nucleotide sequence ID" value="NZ_LDJP01000070.1"/>
</dbReference>
<gene>
    <name evidence="1" type="ORF">ABB34_11900</name>
</gene>
<protein>
    <submittedName>
        <fullName evidence="1">Metal-binding protein</fullName>
    </submittedName>
</protein>
<dbReference type="AlphaFoldDB" id="A0A0R0DPQ9"/>
<dbReference type="Gene3D" id="3.40.190.10">
    <property type="entry name" value="Periplasmic binding protein-like II"/>
    <property type="match status" value="2"/>
</dbReference>
<evidence type="ECO:0000313" key="1">
    <source>
        <dbReference type="EMBL" id="KRG83504.1"/>
    </source>
</evidence>
<organism evidence="1 2">
    <name type="scientific">Stenotrophomonas daejeonensis</name>
    <dbReference type="NCBI Taxonomy" id="659018"/>
    <lineage>
        <taxon>Bacteria</taxon>
        <taxon>Pseudomonadati</taxon>
        <taxon>Pseudomonadota</taxon>
        <taxon>Gammaproteobacteria</taxon>
        <taxon>Lysobacterales</taxon>
        <taxon>Lysobacteraceae</taxon>
        <taxon>Stenotrophomonas</taxon>
    </lineage>
</organism>